<gene>
    <name evidence="2" type="ORF">SAMN04488121_105219</name>
</gene>
<dbReference type="STRING" id="104663.SAMN04488121_105219"/>
<dbReference type="Pfam" id="PF12833">
    <property type="entry name" value="HTH_18"/>
    <property type="match status" value="1"/>
</dbReference>
<protein>
    <submittedName>
        <fullName evidence="2">AraC-type DNA-binding protein</fullName>
    </submittedName>
</protein>
<dbReference type="GO" id="GO:0003700">
    <property type="term" value="F:DNA-binding transcription factor activity"/>
    <property type="evidence" value="ECO:0007669"/>
    <property type="project" value="InterPro"/>
</dbReference>
<dbReference type="InterPro" id="IPR018060">
    <property type="entry name" value="HTH_AraC"/>
</dbReference>
<evidence type="ECO:0000313" key="2">
    <source>
        <dbReference type="EMBL" id="SDG61952.1"/>
    </source>
</evidence>
<proteinExistence type="predicted"/>
<evidence type="ECO:0000259" key="1">
    <source>
        <dbReference type="PROSITE" id="PS01124"/>
    </source>
</evidence>
<sequence>MLFHKHIPCLPLSDYIQHIVYVSGSTANIPYIKELPDKGVNLVIELQEKTINIAFLDTDRKEKMIMKNAWISGTQKQAILYQNQTASTIISIRFTVGGFYALTKIPITAIQPVCVEAELLLGNSFKHLYQKLINTNDVRQLFGLIESYFLQYLGDQRFKDSLAKFIDKNIDKPIDWLVQKSGYSQKHVIHVVKQHTGFSPKYLQRLHRFQKVIRDIQAFKGKTDWMTIVNEYDYFDQAHFIKEFSQFTGIKPTQYLLSQLEVADNQLVADMILQPPSDHP</sequence>
<accession>A0A1G7VQ61</accession>
<reference evidence="2 3" key="1">
    <citation type="submission" date="2016-10" db="EMBL/GenBank/DDBJ databases">
        <authorList>
            <person name="de Groot N.N."/>
        </authorList>
    </citation>
    <scope>NUCLEOTIDE SEQUENCE [LARGE SCALE GENOMIC DNA]</scope>
    <source>
        <strain evidence="2 3">DSM 527</strain>
    </source>
</reference>
<feature type="domain" description="HTH araC/xylS-type" evidence="1">
    <location>
        <begin position="160"/>
        <end position="258"/>
    </location>
</feature>
<dbReference type="RefSeq" id="WP_089834874.1">
    <property type="nucleotide sequence ID" value="NZ_FNBN01000005.1"/>
</dbReference>
<dbReference type="Pfam" id="PF20240">
    <property type="entry name" value="DUF6597"/>
    <property type="match status" value="1"/>
</dbReference>
<keyword evidence="2" id="KW-0238">DNA-binding</keyword>
<organism evidence="2 3">
    <name type="scientific">Chitinophaga filiformis</name>
    <name type="common">Myxococcus filiformis</name>
    <name type="synonym">Flexibacter filiformis</name>
    <dbReference type="NCBI Taxonomy" id="104663"/>
    <lineage>
        <taxon>Bacteria</taxon>
        <taxon>Pseudomonadati</taxon>
        <taxon>Bacteroidota</taxon>
        <taxon>Chitinophagia</taxon>
        <taxon>Chitinophagales</taxon>
        <taxon>Chitinophagaceae</taxon>
        <taxon>Chitinophaga</taxon>
    </lineage>
</organism>
<evidence type="ECO:0000313" key="3">
    <source>
        <dbReference type="Proteomes" id="UP000199045"/>
    </source>
</evidence>
<dbReference type="EMBL" id="FNBN01000005">
    <property type="protein sequence ID" value="SDG61952.1"/>
    <property type="molecule type" value="Genomic_DNA"/>
</dbReference>
<dbReference type="GO" id="GO:0043565">
    <property type="term" value="F:sequence-specific DNA binding"/>
    <property type="evidence" value="ECO:0007669"/>
    <property type="project" value="InterPro"/>
</dbReference>
<dbReference type="Proteomes" id="UP000199045">
    <property type="component" value="Unassembled WGS sequence"/>
</dbReference>
<dbReference type="Gene3D" id="1.10.10.60">
    <property type="entry name" value="Homeodomain-like"/>
    <property type="match status" value="1"/>
</dbReference>
<dbReference type="OrthoDB" id="635259at2"/>
<name>A0A1G7VQ61_CHIFI</name>
<dbReference type="PROSITE" id="PS01124">
    <property type="entry name" value="HTH_ARAC_FAMILY_2"/>
    <property type="match status" value="1"/>
</dbReference>
<dbReference type="AlphaFoldDB" id="A0A1G7VQ61"/>
<dbReference type="InterPro" id="IPR046532">
    <property type="entry name" value="DUF6597"/>
</dbReference>